<dbReference type="Pfam" id="PF00155">
    <property type="entry name" value="Aminotran_1_2"/>
    <property type="match status" value="1"/>
</dbReference>
<organism evidence="10 11">
    <name type="scientific">Candidatus Fokinia crypta</name>
    <dbReference type="NCBI Taxonomy" id="1920990"/>
    <lineage>
        <taxon>Bacteria</taxon>
        <taxon>Pseudomonadati</taxon>
        <taxon>Pseudomonadota</taxon>
        <taxon>Alphaproteobacteria</taxon>
        <taxon>Rickettsiales</taxon>
        <taxon>Candidatus Midichloriaceae</taxon>
        <taxon>Candidatus Fokinia</taxon>
    </lineage>
</organism>
<dbReference type="SUPFAM" id="SSF53383">
    <property type="entry name" value="PLP-dependent transferases"/>
    <property type="match status" value="1"/>
</dbReference>
<evidence type="ECO:0000256" key="4">
    <source>
        <dbReference type="ARBA" id="ARBA00022576"/>
    </source>
</evidence>
<dbReference type="InterPro" id="IPR050596">
    <property type="entry name" value="AspAT/PAT-like"/>
</dbReference>
<evidence type="ECO:0000256" key="3">
    <source>
        <dbReference type="ARBA" id="ARBA00012753"/>
    </source>
</evidence>
<evidence type="ECO:0000256" key="1">
    <source>
        <dbReference type="ARBA" id="ARBA00001933"/>
    </source>
</evidence>
<sequence>MKNFSETGIISIMNQARKYGYYSGNILWANLGQGAPETEALSEVSRMTSLRNDDSTSEYAPVEGRSDTRDAIAGLYNSRYRDSVSRYSDDNILVTSGGRLAITKIVASLDSANIGYFVPDYTPYQNIIGLFKEHNAIPILLNKENGYSISIEKLRESVRLYKITAIIMSNPSNPIGRLTDEQQMIELIELAEAENFILIMDEVYSHYVYDRPEVNPPYTFSSAKYITAVDSSNVIIVDGLTKNWRYPGLRLAWIVASKKIIKTIADCGAFMDGGASNLVQKNILHLLNVNAAALEVKGIQSCFQAKRDYVVKKLLDIGIVIDLVPQGAFYVWADLSNLPLILQDGARFTEFCLQECVIVVPGICFDDQSDIVLADVRFRHYIRISFGPKLEIVKAGMERIEKIVRRYS</sequence>
<name>A0ABZ0URF5_9RICK</name>
<dbReference type="GO" id="GO:0008483">
    <property type="term" value="F:transaminase activity"/>
    <property type="evidence" value="ECO:0007669"/>
    <property type="project" value="UniProtKB-KW"/>
</dbReference>
<proteinExistence type="inferred from homology"/>
<accession>A0ABZ0URF5</accession>
<dbReference type="EMBL" id="CP110343">
    <property type="protein sequence ID" value="WPX97831.1"/>
    <property type="molecule type" value="Genomic_DNA"/>
</dbReference>
<keyword evidence="5" id="KW-0808">Transferase</keyword>
<dbReference type="Gene3D" id="3.90.1150.10">
    <property type="entry name" value="Aspartate Aminotransferase, domain 1"/>
    <property type="match status" value="1"/>
</dbReference>
<comment type="cofactor">
    <cofactor evidence="1">
        <name>pyridoxal 5'-phosphate</name>
        <dbReference type="ChEBI" id="CHEBI:597326"/>
    </cofactor>
</comment>
<protein>
    <recommendedName>
        <fullName evidence="3">aspartate transaminase</fullName>
        <ecNumber evidence="3">2.6.1.1</ecNumber>
    </recommendedName>
    <alternativeName>
        <fullName evidence="7">Transaminase A</fullName>
    </alternativeName>
</protein>
<dbReference type="PANTHER" id="PTHR46383">
    <property type="entry name" value="ASPARTATE AMINOTRANSFERASE"/>
    <property type="match status" value="1"/>
</dbReference>
<feature type="domain" description="Aminotransferase class I/classII large" evidence="9">
    <location>
        <begin position="30"/>
        <end position="386"/>
    </location>
</feature>
<keyword evidence="4 10" id="KW-0032">Aminotransferase</keyword>
<dbReference type="EC" id="2.6.1.1" evidence="3"/>
<reference evidence="10" key="1">
    <citation type="submission" date="2022-10" db="EMBL/GenBank/DDBJ databases">
        <title>Host association and intracellularity evolved multiple times independently in the Rickettsiales.</title>
        <authorList>
            <person name="Castelli M."/>
            <person name="Nardi T."/>
            <person name="Gammuto L."/>
            <person name="Bellinzona G."/>
            <person name="Sabaneyeva E."/>
            <person name="Potekhin A."/>
            <person name="Serra V."/>
            <person name="Petroni G."/>
            <person name="Sassera D."/>
        </authorList>
    </citation>
    <scope>NUCLEOTIDE SEQUENCE [LARGE SCALE GENOMIC DNA]</scope>
    <source>
        <strain evidence="10">US_Bl 11III1</strain>
    </source>
</reference>
<dbReference type="InterPro" id="IPR015422">
    <property type="entry name" value="PyrdxlP-dep_Trfase_small"/>
</dbReference>
<evidence type="ECO:0000256" key="8">
    <source>
        <dbReference type="ARBA" id="ARBA00049185"/>
    </source>
</evidence>
<dbReference type="CDD" id="cd00609">
    <property type="entry name" value="AAT_like"/>
    <property type="match status" value="1"/>
</dbReference>
<dbReference type="InterPro" id="IPR015421">
    <property type="entry name" value="PyrdxlP-dep_Trfase_major"/>
</dbReference>
<evidence type="ECO:0000256" key="6">
    <source>
        <dbReference type="ARBA" id="ARBA00022898"/>
    </source>
</evidence>
<evidence type="ECO:0000256" key="5">
    <source>
        <dbReference type="ARBA" id="ARBA00022679"/>
    </source>
</evidence>
<evidence type="ECO:0000256" key="7">
    <source>
        <dbReference type="ARBA" id="ARBA00030923"/>
    </source>
</evidence>
<keyword evidence="6" id="KW-0663">Pyridoxal phosphate</keyword>
<evidence type="ECO:0000256" key="2">
    <source>
        <dbReference type="ARBA" id="ARBA00007441"/>
    </source>
</evidence>
<dbReference type="InterPro" id="IPR004839">
    <property type="entry name" value="Aminotransferase_I/II_large"/>
</dbReference>
<dbReference type="Proteomes" id="UP001325140">
    <property type="component" value="Chromosome"/>
</dbReference>
<comment type="similarity">
    <text evidence="2">Belongs to the class-I pyridoxal-phosphate-dependent aminotransferase family.</text>
</comment>
<gene>
    <name evidence="10" type="ORF">Fokcrypt_00352</name>
</gene>
<dbReference type="InterPro" id="IPR015424">
    <property type="entry name" value="PyrdxlP-dep_Trfase"/>
</dbReference>
<keyword evidence="11" id="KW-1185">Reference proteome</keyword>
<evidence type="ECO:0000259" key="9">
    <source>
        <dbReference type="Pfam" id="PF00155"/>
    </source>
</evidence>
<dbReference type="PANTHER" id="PTHR46383:SF1">
    <property type="entry name" value="ASPARTATE AMINOTRANSFERASE"/>
    <property type="match status" value="1"/>
</dbReference>
<evidence type="ECO:0000313" key="11">
    <source>
        <dbReference type="Proteomes" id="UP001325140"/>
    </source>
</evidence>
<dbReference type="Gene3D" id="3.40.640.10">
    <property type="entry name" value="Type I PLP-dependent aspartate aminotransferase-like (Major domain)"/>
    <property type="match status" value="1"/>
</dbReference>
<comment type="catalytic activity">
    <reaction evidence="8">
        <text>L-aspartate + 2-oxoglutarate = oxaloacetate + L-glutamate</text>
        <dbReference type="Rhea" id="RHEA:21824"/>
        <dbReference type="ChEBI" id="CHEBI:16452"/>
        <dbReference type="ChEBI" id="CHEBI:16810"/>
        <dbReference type="ChEBI" id="CHEBI:29985"/>
        <dbReference type="ChEBI" id="CHEBI:29991"/>
        <dbReference type="EC" id="2.6.1.1"/>
    </reaction>
</comment>
<evidence type="ECO:0000313" key="10">
    <source>
        <dbReference type="EMBL" id="WPX97831.1"/>
    </source>
</evidence>